<dbReference type="Gene3D" id="3.40.50.2300">
    <property type="match status" value="1"/>
</dbReference>
<evidence type="ECO:0000313" key="9">
    <source>
        <dbReference type="Proteomes" id="UP000035548"/>
    </source>
</evidence>
<dbReference type="SMART" id="SM00421">
    <property type="entry name" value="HTH_LUXR"/>
    <property type="match status" value="1"/>
</dbReference>
<dbReference type="GO" id="GO:0003677">
    <property type="term" value="F:DNA binding"/>
    <property type="evidence" value="ECO:0007669"/>
    <property type="project" value="UniProtKB-KW"/>
</dbReference>
<dbReference type="STRING" id="1072256.CUTER_02770"/>
<dbReference type="CDD" id="cd06170">
    <property type="entry name" value="LuxR_C_like"/>
    <property type="match status" value="1"/>
</dbReference>
<dbReference type="Pfam" id="PF00196">
    <property type="entry name" value="GerE"/>
    <property type="match status" value="1"/>
</dbReference>
<feature type="modified residue" description="4-aspartylphosphate" evidence="5">
    <location>
        <position position="64"/>
    </location>
</feature>
<evidence type="ECO:0000259" key="7">
    <source>
        <dbReference type="PROSITE" id="PS50110"/>
    </source>
</evidence>
<dbReference type="InterPro" id="IPR000792">
    <property type="entry name" value="Tscrpt_reg_LuxR_C"/>
</dbReference>
<dbReference type="InterPro" id="IPR058245">
    <property type="entry name" value="NreC/VraR/RcsB-like_REC"/>
</dbReference>
<dbReference type="InterPro" id="IPR011006">
    <property type="entry name" value="CheY-like_superfamily"/>
</dbReference>
<dbReference type="EMBL" id="CP011546">
    <property type="protein sequence ID" value="AKK10568.1"/>
    <property type="molecule type" value="Genomic_DNA"/>
</dbReference>
<keyword evidence="1 5" id="KW-0597">Phosphoprotein</keyword>
<evidence type="ECO:0000256" key="3">
    <source>
        <dbReference type="ARBA" id="ARBA00023125"/>
    </source>
</evidence>
<dbReference type="PRINTS" id="PR00038">
    <property type="entry name" value="HTHLUXR"/>
</dbReference>
<protein>
    <submittedName>
        <fullName evidence="8">Two component transcriptional regulator, LuxR family</fullName>
    </submittedName>
</protein>
<evidence type="ECO:0000256" key="4">
    <source>
        <dbReference type="ARBA" id="ARBA00023163"/>
    </source>
</evidence>
<dbReference type="KEGG" id="cut:CUTER_02770"/>
<dbReference type="InterPro" id="IPR039420">
    <property type="entry name" value="WalR-like"/>
</dbReference>
<accession>A0A0G3HF26</accession>
<dbReference type="PROSITE" id="PS50110">
    <property type="entry name" value="RESPONSE_REGULATORY"/>
    <property type="match status" value="1"/>
</dbReference>
<dbReference type="SUPFAM" id="SSF46894">
    <property type="entry name" value="C-terminal effector domain of the bipartite response regulators"/>
    <property type="match status" value="1"/>
</dbReference>
<dbReference type="Pfam" id="PF00072">
    <property type="entry name" value="Response_reg"/>
    <property type="match status" value="1"/>
</dbReference>
<dbReference type="OrthoDB" id="9808843at2"/>
<reference evidence="9" key="2">
    <citation type="submission" date="2015-05" db="EMBL/GenBank/DDBJ databases">
        <title>Complete genome sequence of Corynebacterium uterequi DSM 45634, isolated from the uterus of a maiden mare.</title>
        <authorList>
            <person name="Ruckert C."/>
            <person name="Albersmeier A."/>
            <person name="Winkler A."/>
            <person name="Tauch A."/>
        </authorList>
    </citation>
    <scope>NUCLEOTIDE SEQUENCE [LARGE SCALE GENOMIC DNA]</scope>
    <source>
        <strain evidence="9">DSM 45634</strain>
    </source>
</reference>
<dbReference type="InterPro" id="IPR016032">
    <property type="entry name" value="Sig_transdc_resp-reg_C-effctor"/>
</dbReference>
<evidence type="ECO:0000256" key="2">
    <source>
        <dbReference type="ARBA" id="ARBA00023015"/>
    </source>
</evidence>
<dbReference type="SMART" id="SM00448">
    <property type="entry name" value="REC"/>
    <property type="match status" value="1"/>
</dbReference>
<dbReference type="GO" id="GO:0000160">
    <property type="term" value="P:phosphorelay signal transduction system"/>
    <property type="evidence" value="ECO:0007669"/>
    <property type="project" value="InterPro"/>
</dbReference>
<proteinExistence type="predicted"/>
<dbReference type="Proteomes" id="UP000035548">
    <property type="component" value="Chromosome"/>
</dbReference>
<gene>
    <name evidence="8" type="ORF">CUTER_02770</name>
</gene>
<dbReference type="GO" id="GO:0006355">
    <property type="term" value="P:regulation of DNA-templated transcription"/>
    <property type="evidence" value="ECO:0007669"/>
    <property type="project" value="InterPro"/>
</dbReference>
<feature type="domain" description="HTH luxR-type" evidence="6">
    <location>
        <begin position="162"/>
        <end position="227"/>
    </location>
</feature>
<keyword evidence="3" id="KW-0238">DNA-binding</keyword>
<reference evidence="8 9" key="1">
    <citation type="journal article" date="2015" name="Genome Announc.">
        <title>Virulence Factor Genes Detected in the Complete Genome Sequence of Corynebacterium uterequi DSM 45634, Isolated from the Uterus of a Maiden Mare.</title>
        <authorList>
            <person name="Ruckert C."/>
            <person name="Kriete M."/>
            <person name="Jaenicke S."/>
            <person name="Winkler A."/>
            <person name="Tauch A."/>
        </authorList>
    </citation>
    <scope>NUCLEOTIDE SEQUENCE [LARGE SCALE GENOMIC DNA]</scope>
    <source>
        <strain evidence="8 9">DSM 45634</strain>
    </source>
</reference>
<sequence length="241" mass="25880">MSAHTNDPIRVGLVDDQLLVRTGFGLLVDSQPDMAVVFSAGDGAELFTDAPTPTTPPADVVLMDIQMPDMDGITATARLLAEDPHVRVIMLTTFDDRSFVCDALDAGASGFLLKDAEPEQLLSAIRTVHAGDAVLAPRVTRHVIAAARSTDSARPPAPSDADRRRLGSLTDRERGLLRLIALGYSNDDIATTEFISMATVKTHVRHILMKTDSRDRVHAVLFALRAGLVDRADLLTHAPGA</sequence>
<keyword evidence="4" id="KW-0804">Transcription</keyword>
<dbReference type="RefSeq" id="WP_047259133.1">
    <property type="nucleotide sequence ID" value="NZ_CP011546.1"/>
</dbReference>
<keyword evidence="2" id="KW-0805">Transcription regulation</keyword>
<evidence type="ECO:0000256" key="5">
    <source>
        <dbReference type="PROSITE-ProRule" id="PRU00169"/>
    </source>
</evidence>
<dbReference type="AlphaFoldDB" id="A0A0G3HF26"/>
<name>A0A0G3HF26_9CORY</name>
<dbReference type="PANTHER" id="PTHR43214:SF24">
    <property type="entry name" value="TRANSCRIPTIONAL REGULATORY PROTEIN NARL-RELATED"/>
    <property type="match status" value="1"/>
</dbReference>
<dbReference type="PANTHER" id="PTHR43214">
    <property type="entry name" value="TWO-COMPONENT RESPONSE REGULATOR"/>
    <property type="match status" value="1"/>
</dbReference>
<keyword evidence="9" id="KW-1185">Reference proteome</keyword>
<dbReference type="InterPro" id="IPR001789">
    <property type="entry name" value="Sig_transdc_resp-reg_receiver"/>
</dbReference>
<dbReference type="SUPFAM" id="SSF52172">
    <property type="entry name" value="CheY-like"/>
    <property type="match status" value="1"/>
</dbReference>
<dbReference type="PATRIC" id="fig|1072256.5.peg.549"/>
<feature type="domain" description="Response regulatory" evidence="7">
    <location>
        <begin position="10"/>
        <end position="129"/>
    </location>
</feature>
<dbReference type="PROSITE" id="PS50043">
    <property type="entry name" value="HTH_LUXR_2"/>
    <property type="match status" value="1"/>
</dbReference>
<dbReference type="CDD" id="cd17535">
    <property type="entry name" value="REC_NarL-like"/>
    <property type="match status" value="1"/>
</dbReference>
<evidence type="ECO:0000313" key="8">
    <source>
        <dbReference type="EMBL" id="AKK10568.1"/>
    </source>
</evidence>
<organism evidence="8 9">
    <name type="scientific">Corynebacterium uterequi</name>
    <dbReference type="NCBI Taxonomy" id="1072256"/>
    <lineage>
        <taxon>Bacteria</taxon>
        <taxon>Bacillati</taxon>
        <taxon>Actinomycetota</taxon>
        <taxon>Actinomycetes</taxon>
        <taxon>Mycobacteriales</taxon>
        <taxon>Corynebacteriaceae</taxon>
        <taxon>Corynebacterium</taxon>
    </lineage>
</organism>
<evidence type="ECO:0000256" key="1">
    <source>
        <dbReference type="ARBA" id="ARBA00022553"/>
    </source>
</evidence>
<evidence type="ECO:0000259" key="6">
    <source>
        <dbReference type="PROSITE" id="PS50043"/>
    </source>
</evidence>